<dbReference type="NCBIfam" id="TIGR02032">
    <property type="entry name" value="GG-red-SF"/>
    <property type="match status" value="1"/>
</dbReference>
<dbReference type="GO" id="GO:0071949">
    <property type="term" value="F:FAD binding"/>
    <property type="evidence" value="ECO:0007669"/>
    <property type="project" value="InterPro"/>
</dbReference>
<accession>A0A243WI51</accession>
<dbReference type="InterPro" id="IPR011777">
    <property type="entry name" value="Geranylgeranyl_Rdtase_fam"/>
</dbReference>
<keyword evidence="3" id="KW-1185">Reference proteome</keyword>
<name>A0A243WI51_9BACT</name>
<feature type="domain" description="FAD-binding" evidence="1">
    <location>
        <begin position="5"/>
        <end position="309"/>
    </location>
</feature>
<dbReference type="PANTHER" id="PTHR42685">
    <property type="entry name" value="GERANYLGERANYL DIPHOSPHATE REDUCTASE"/>
    <property type="match status" value="1"/>
</dbReference>
<sequence length="381" mass="41251">MSTAYDVAIIGAGPAGTACALALRGSGLRVVLLDRAKFPRDKVCGDIIPSPALKALRTLSMELYEEILALTRKAEAPTSCLITPDGHQVRFHWKGRTFNSARLHFDEHLLNTVKKHTDVHVLESKPVVGVALASDHAVLTTADGDSLTARLVIGCDGANSVVARKLTPRSFDRTRHCVAVRAYFSGVTNMPERTNELYFLREYLPGYFWVFPVGEGMYNVGFGMLSATAAAQKLDLKKVLLAIVQEHPQVAGRFVDATQISAIGGAGLPLGGTQRPIAGAGFLLAGDAASLVEPLLGHGIDTAMQSGMLAAEQVKRCFASQDFSAAAMQYYTHAVQEKLGRKLARNYWLMRFLSNKPRLVSASFRLASNSLLQKWLVRAVG</sequence>
<dbReference type="InterPro" id="IPR050407">
    <property type="entry name" value="Geranylgeranyl_reductase"/>
</dbReference>
<evidence type="ECO:0000313" key="3">
    <source>
        <dbReference type="Proteomes" id="UP000194873"/>
    </source>
</evidence>
<evidence type="ECO:0000259" key="1">
    <source>
        <dbReference type="Pfam" id="PF01494"/>
    </source>
</evidence>
<dbReference type="GO" id="GO:0016628">
    <property type="term" value="F:oxidoreductase activity, acting on the CH-CH group of donors, NAD or NADP as acceptor"/>
    <property type="evidence" value="ECO:0007669"/>
    <property type="project" value="InterPro"/>
</dbReference>
<dbReference type="AlphaFoldDB" id="A0A243WI51"/>
<dbReference type="Gene3D" id="3.50.50.60">
    <property type="entry name" value="FAD/NAD(P)-binding domain"/>
    <property type="match status" value="1"/>
</dbReference>
<dbReference type="PANTHER" id="PTHR42685:SF22">
    <property type="entry name" value="CONDITIONED MEDIUM FACTOR RECEPTOR 1"/>
    <property type="match status" value="1"/>
</dbReference>
<proteinExistence type="predicted"/>
<organism evidence="2 3">
    <name type="scientific">Hymenobacter crusticola</name>
    <dbReference type="NCBI Taxonomy" id="1770526"/>
    <lineage>
        <taxon>Bacteria</taxon>
        <taxon>Pseudomonadati</taxon>
        <taxon>Bacteroidota</taxon>
        <taxon>Cytophagia</taxon>
        <taxon>Cytophagales</taxon>
        <taxon>Hymenobacteraceae</taxon>
        <taxon>Hymenobacter</taxon>
    </lineage>
</organism>
<dbReference type="Pfam" id="PF01494">
    <property type="entry name" value="FAD_binding_3"/>
    <property type="match status" value="1"/>
</dbReference>
<dbReference type="RefSeq" id="WP_179197600.1">
    <property type="nucleotide sequence ID" value="NZ_MTSE01000002.1"/>
</dbReference>
<evidence type="ECO:0000313" key="2">
    <source>
        <dbReference type="EMBL" id="OUJ75495.1"/>
    </source>
</evidence>
<dbReference type="Proteomes" id="UP000194873">
    <property type="component" value="Unassembled WGS sequence"/>
</dbReference>
<dbReference type="InterPro" id="IPR002938">
    <property type="entry name" value="FAD-bd"/>
</dbReference>
<dbReference type="EMBL" id="MTSE01000002">
    <property type="protein sequence ID" value="OUJ75495.1"/>
    <property type="molecule type" value="Genomic_DNA"/>
</dbReference>
<dbReference type="InterPro" id="IPR036188">
    <property type="entry name" value="FAD/NAD-bd_sf"/>
</dbReference>
<dbReference type="PRINTS" id="PR00420">
    <property type="entry name" value="RNGMNOXGNASE"/>
</dbReference>
<comment type="caution">
    <text evidence="2">The sequence shown here is derived from an EMBL/GenBank/DDBJ whole genome shotgun (WGS) entry which is preliminary data.</text>
</comment>
<protein>
    <recommendedName>
        <fullName evidence="1">FAD-binding domain-containing protein</fullName>
    </recommendedName>
</protein>
<gene>
    <name evidence="2" type="ORF">BXP70_05645</name>
</gene>
<reference evidence="2 3" key="1">
    <citation type="submission" date="2017-01" db="EMBL/GenBank/DDBJ databases">
        <title>A new Hymenobacter.</title>
        <authorList>
            <person name="Liang Y."/>
            <person name="Feng F."/>
        </authorList>
    </citation>
    <scope>NUCLEOTIDE SEQUENCE [LARGE SCALE GENOMIC DNA]</scope>
    <source>
        <strain evidence="2">MIMBbqt21</strain>
    </source>
</reference>
<dbReference type="SUPFAM" id="SSF51905">
    <property type="entry name" value="FAD/NAD(P)-binding domain"/>
    <property type="match status" value="1"/>
</dbReference>